<evidence type="ECO:0000313" key="2">
    <source>
        <dbReference type="Proteomes" id="UP000260273"/>
    </source>
</evidence>
<protein>
    <submittedName>
        <fullName evidence="1">Uncharacterized protein</fullName>
    </submittedName>
</protein>
<organism evidence="1 2">
    <name type="scientific">Gordonia phage Pleakley</name>
    <dbReference type="NCBI Taxonomy" id="2283246"/>
    <lineage>
        <taxon>Viruses</taxon>
        <taxon>Duplodnaviria</taxon>
        <taxon>Heunggongvirae</taxon>
        <taxon>Uroviricota</taxon>
        <taxon>Caudoviricetes</taxon>
        <taxon>Zierdtviridae</taxon>
        <taxon>Emilbogenvirinae</taxon>
        <taxon>Pleakleyvirus</taxon>
        <taxon>Pleakleyvirus pleakley</taxon>
    </lineage>
</organism>
<reference evidence="2" key="1">
    <citation type="submission" date="2018-07" db="EMBL/GenBank/DDBJ databases">
        <authorList>
            <person name="Quirk P.G."/>
            <person name="Krulwich T.A."/>
        </authorList>
    </citation>
    <scope>NUCLEOTIDE SEQUENCE [LARGE SCALE GENOMIC DNA]</scope>
</reference>
<dbReference type="KEGG" id="vg:65115121"/>
<dbReference type="EMBL" id="MH576960">
    <property type="protein sequence ID" value="AXH66102.1"/>
    <property type="molecule type" value="Genomic_DNA"/>
</dbReference>
<gene>
    <name evidence="1" type="primary">63</name>
    <name evidence="1" type="ORF">SEA_PLEAKLEY_63</name>
</gene>
<proteinExistence type="predicted"/>
<dbReference type="GeneID" id="65115121"/>
<dbReference type="RefSeq" id="YP_010097457.1">
    <property type="nucleotide sequence ID" value="NC_055758.1"/>
</dbReference>
<name>A0A345M6I1_9CAUD</name>
<accession>A0A345M6I1</accession>
<sequence length="93" mass="10610">MKRLDPAEVADRLSTTIASIANDYEEGKLSVGKNVHPVKRLDDDWDPEQGISNENMMRLLAERLEMQGILVYFSPEVVRENIISAVDRVKRPE</sequence>
<dbReference type="Proteomes" id="UP000260273">
    <property type="component" value="Segment"/>
</dbReference>
<keyword evidence="2" id="KW-1185">Reference proteome</keyword>
<evidence type="ECO:0000313" key="1">
    <source>
        <dbReference type="EMBL" id="AXH66102.1"/>
    </source>
</evidence>